<dbReference type="RefSeq" id="WP_168984029.1">
    <property type="nucleotide sequence ID" value="NZ_JABAGI010000003.1"/>
</dbReference>
<feature type="compositionally biased region" description="Basic and acidic residues" evidence="1">
    <location>
        <begin position="259"/>
        <end position="286"/>
    </location>
</feature>
<keyword evidence="4" id="KW-0378">Hydrolase</keyword>
<dbReference type="GO" id="GO:0008270">
    <property type="term" value="F:zinc ion binding"/>
    <property type="evidence" value="ECO:0007669"/>
    <property type="project" value="InterPro"/>
</dbReference>
<keyword evidence="4" id="KW-0540">Nuclease</keyword>
<evidence type="ECO:0000256" key="1">
    <source>
        <dbReference type="SAM" id="MobiDB-lite"/>
    </source>
</evidence>
<dbReference type="EMBL" id="JABAGI010000003">
    <property type="protein sequence ID" value="NME61931.1"/>
    <property type="molecule type" value="Genomic_DNA"/>
</dbReference>
<keyword evidence="2" id="KW-0472">Membrane</keyword>
<feature type="transmembrane region" description="Helical" evidence="2">
    <location>
        <begin position="22"/>
        <end position="44"/>
    </location>
</feature>
<dbReference type="AlphaFoldDB" id="A0A7X9NQF2"/>
<reference evidence="4 5" key="1">
    <citation type="submission" date="2020-04" db="EMBL/GenBank/DDBJ databases">
        <authorList>
            <person name="Hitch T.C.A."/>
            <person name="Wylensek D."/>
            <person name="Clavel T."/>
        </authorList>
    </citation>
    <scope>NUCLEOTIDE SEQUENCE [LARGE SCALE GENOMIC DNA]</scope>
    <source>
        <strain evidence="4 5">BSM-130-P53-3C</strain>
    </source>
</reference>
<feature type="transmembrane region" description="Helical" evidence="2">
    <location>
        <begin position="84"/>
        <end position="102"/>
    </location>
</feature>
<dbReference type="Proteomes" id="UP000588369">
    <property type="component" value="Unassembled WGS sequence"/>
</dbReference>
<dbReference type="GO" id="GO:0003676">
    <property type="term" value="F:nucleic acid binding"/>
    <property type="evidence" value="ECO:0007669"/>
    <property type="project" value="InterPro"/>
</dbReference>
<feature type="domain" description="HNH" evidence="3">
    <location>
        <begin position="150"/>
        <end position="184"/>
    </location>
</feature>
<dbReference type="InterPro" id="IPR003615">
    <property type="entry name" value="HNH_nuc"/>
</dbReference>
<keyword evidence="2" id="KW-1133">Transmembrane helix</keyword>
<sequence>MVLRRLGAFADRLVRLEGRARAVAWALGVLSSLGVTGGAVGLAVHVRRAGETAASAPEYVTDQTIPADTGATRATLPAWVDWTIIRWAAVALLILVGIRIIARWPMRRPDNHWDRDPRRLFSDTDKRWCYGAAGGRCEWRGPFGRCHNAIREFDHWYPWAKGGATSRTNLVGLCRKHNRRKSDKVPTVWATRRLARARRRYWTGGDGYLRPTGIAPGNEHDDTWMEAPHESEQTAERRAGRDRRPVQHDTGGRRVAARPGHEGRTGGRDGRPDRTGRRPRRERDGA</sequence>
<gene>
    <name evidence="4" type="ORF">HF844_03805</name>
</gene>
<dbReference type="Gene3D" id="1.10.30.50">
    <property type="match status" value="1"/>
</dbReference>
<evidence type="ECO:0000259" key="3">
    <source>
        <dbReference type="Pfam" id="PF01844"/>
    </source>
</evidence>
<proteinExistence type="predicted"/>
<feature type="region of interest" description="Disordered" evidence="1">
    <location>
        <begin position="205"/>
        <end position="286"/>
    </location>
</feature>
<accession>A0A7X9NQF2</accession>
<evidence type="ECO:0000313" key="4">
    <source>
        <dbReference type="EMBL" id="NME61931.1"/>
    </source>
</evidence>
<protein>
    <submittedName>
        <fullName evidence="4">HNH endonuclease</fullName>
    </submittedName>
</protein>
<name>A0A7X9NQF2_9BIFI</name>
<dbReference type="CDD" id="cd00085">
    <property type="entry name" value="HNHc"/>
    <property type="match status" value="1"/>
</dbReference>
<comment type="caution">
    <text evidence="4">The sequence shown here is derived from an EMBL/GenBank/DDBJ whole genome shotgun (WGS) entry which is preliminary data.</text>
</comment>
<feature type="compositionally biased region" description="Basic and acidic residues" evidence="1">
    <location>
        <begin position="218"/>
        <end position="252"/>
    </location>
</feature>
<keyword evidence="4" id="KW-0255">Endonuclease</keyword>
<keyword evidence="2" id="KW-0812">Transmembrane</keyword>
<evidence type="ECO:0000256" key="2">
    <source>
        <dbReference type="SAM" id="Phobius"/>
    </source>
</evidence>
<evidence type="ECO:0000313" key="5">
    <source>
        <dbReference type="Proteomes" id="UP000588369"/>
    </source>
</evidence>
<dbReference type="GO" id="GO:0004519">
    <property type="term" value="F:endonuclease activity"/>
    <property type="evidence" value="ECO:0007669"/>
    <property type="project" value="UniProtKB-KW"/>
</dbReference>
<dbReference type="Pfam" id="PF01844">
    <property type="entry name" value="HNH"/>
    <property type="match status" value="1"/>
</dbReference>
<dbReference type="InterPro" id="IPR002711">
    <property type="entry name" value="HNH"/>
</dbReference>
<organism evidence="4 5">
    <name type="scientific">Bifidobacterium thermophilum</name>
    <dbReference type="NCBI Taxonomy" id="33905"/>
    <lineage>
        <taxon>Bacteria</taxon>
        <taxon>Bacillati</taxon>
        <taxon>Actinomycetota</taxon>
        <taxon>Actinomycetes</taxon>
        <taxon>Bifidobacteriales</taxon>
        <taxon>Bifidobacteriaceae</taxon>
        <taxon>Bifidobacterium</taxon>
    </lineage>
</organism>